<name>A0ABM6J207_9PSED</name>
<organism evidence="1 2">
    <name type="scientific">Pseudomonas parafulva</name>
    <dbReference type="NCBI Taxonomy" id="157782"/>
    <lineage>
        <taxon>Bacteria</taxon>
        <taxon>Pseudomonadati</taxon>
        <taxon>Pseudomonadota</taxon>
        <taxon>Gammaproteobacteria</taxon>
        <taxon>Pseudomonadales</taxon>
        <taxon>Pseudomonadaceae</taxon>
        <taxon>Pseudomonas</taxon>
    </lineage>
</organism>
<accession>A0ABM6J207</accession>
<dbReference type="EMBL" id="CP019952">
    <property type="protein sequence ID" value="AQW68443.1"/>
    <property type="molecule type" value="Genomic_DNA"/>
</dbReference>
<proteinExistence type="predicted"/>
<reference evidence="1 2" key="1">
    <citation type="submission" date="2017-02" db="EMBL/GenBank/DDBJ databases">
        <authorList>
            <person name="Guo L."/>
        </authorList>
    </citation>
    <scope>NUCLEOTIDE SEQUENCE [LARGE SCALE GENOMIC DNA]</scope>
    <source>
        <strain evidence="1 2">PRS09-11288</strain>
    </source>
</reference>
<evidence type="ECO:0000313" key="1">
    <source>
        <dbReference type="EMBL" id="AQW68443.1"/>
    </source>
</evidence>
<dbReference type="Pfam" id="PF01126">
    <property type="entry name" value="Heme_oxygenase"/>
    <property type="match status" value="1"/>
</dbReference>
<keyword evidence="2" id="KW-1185">Reference proteome</keyword>
<protein>
    <submittedName>
        <fullName evidence="1">Heme oxygenase</fullName>
    </submittedName>
</protein>
<dbReference type="CDD" id="cd19166">
    <property type="entry name" value="HemeO-bac"/>
    <property type="match status" value="1"/>
</dbReference>
<dbReference type="InterPro" id="IPR016084">
    <property type="entry name" value="Haem_Oase-like_multi-hlx"/>
</dbReference>
<dbReference type="Gene3D" id="1.20.910.10">
    <property type="entry name" value="Heme oxygenase-like"/>
    <property type="match status" value="1"/>
</dbReference>
<dbReference type="InterPro" id="IPR016053">
    <property type="entry name" value="Haem_Oase-like"/>
</dbReference>
<evidence type="ECO:0000313" key="2">
    <source>
        <dbReference type="Proteomes" id="UP000191010"/>
    </source>
</evidence>
<sequence>MIAVPVSPLETSRCKRLKAATHREHDSVDQLVMAAHPFEDRARYGRFLLVQHHFHGSLHGLYEDPHLNAWLPGLSSLSRLAAVEQDIRDLGQLPPALPARVKVDPAQALGWLYCSEGSNLGAAFLFKHTQCLGLDESLGARHLAAHPQGRAQHWKAFVSAIDGLALDEQQEADVIAGAIAAFEAYRTKVTEVFAADLHTTTNTSKG</sequence>
<dbReference type="Proteomes" id="UP000191010">
    <property type="component" value="Chromosome"/>
</dbReference>
<dbReference type="SUPFAM" id="SSF48613">
    <property type="entry name" value="Heme oxygenase-like"/>
    <property type="match status" value="1"/>
</dbReference>
<dbReference type="RefSeq" id="WP_078478492.1">
    <property type="nucleotide sequence ID" value="NZ_CP019952.1"/>
</dbReference>
<gene>
    <name evidence="1" type="ORF">B2J77_09585</name>
</gene>